<feature type="signal peptide" evidence="1">
    <location>
        <begin position="1"/>
        <end position="16"/>
    </location>
</feature>
<evidence type="ECO:0000256" key="1">
    <source>
        <dbReference type="SAM" id="SignalP"/>
    </source>
</evidence>
<dbReference type="AlphaFoldDB" id="A0AA40BTC9"/>
<gene>
    <name evidence="2" type="ORF">B0T18DRAFT_201543</name>
</gene>
<keyword evidence="3" id="KW-1185">Reference proteome</keyword>
<name>A0AA40BTC9_9PEZI</name>
<protein>
    <recommendedName>
        <fullName evidence="4">Deuterolysin</fullName>
    </recommendedName>
</protein>
<comment type="caution">
    <text evidence="2">The sequence shown here is derived from an EMBL/GenBank/DDBJ whole genome shotgun (WGS) entry which is preliminary data.</text>
</comment>
<evidence type="ECO:0000313" key="2">
    <source>
        <dbReference type="EMBL" id="KAK0740036.1"/>
    </source>
</evidence>
<accession>A0AA40BTC9</accession>
<proteinExistence type="predicted"/>
<evidence type="ECO:0000313" key="3">
    <source>
        <dbReference type="Proteomes" id="UP001172155"/>
    </source>
</evidence>
<feature type="chain" id="PRO_5041398850" description="Deuterolysin" evidence="1">
    <location>
        <begin position="17"/>
        <end position="209"/>
    </location>
</feature>
<evidence type="ECO:0008006" key="4">
    <source>
        <dbReference type="Google" id="ProtNLM"/>
    </source>
</evidence>
<organism evidence="2 3">
    <name type="scientific">Schizothecium vesticola</name>
    <dbReference type="NCBI Taxonomy" id="314040"/>
    <lineage>
        <taxon>Eukaryota</taxon>
        <taxon>Fungi</taxon>
        <taxon>Dikarya</taxon>
        <taxon>Ascomycota</taxon>
        <taxon>Pezizomycotina</taxon>
        <taxon>Sordariomycetes</taxon>
        <taxon>Sordariomycetidae</taxon>
        <taxon>Sordariales</taxon>
        <taxon>Schizotheciaceae</taxon>
        <taxon>Schizothecium</taxon>
    </lineage>
</organism>
<dbReference type="EMBL" id="JAUKUD010000006">
    <property type="protein sequence ID" value="KAK0740036.1"/>
    <property type="molecule type" value="Genomic_DNA"/>
</dbReference>
<dbReference type="Proteomes" id="UP001172155">
    <property type="component" value="Unassembled WGS sequence"/>
</dbReference>
<reference evidence="2" key="1">
    <citation type="submission" date="2023-06" db="EMBL/GenBank/DDBJ databases">
        <title>Genome-scale phylogeny and comparative genomics of the fungal order Sordariales.</title>
        <authorList>
            <consortium name="Lawrence Berkeley National Laboratory"/>
            <person name="Hensen N."/>
            <person name="Bonometti L."/>
            <person name="Westerberg I."/>
            <person name="Brannstrom I.O."/>
            <person name="Guillou S."/>
            <person name="Cros-Aarteil S."/>
            <person name="Calhoun S."/>
            <person name="Haridas S."/>
            <person name="Kuo A."/>
            <person name="Mondo S."/>
            <person name="Pangilinan J."/>
            <person name="Riley R."/>
            <person name="LaButti K."/>
            <person name="Andreopoulos B."/>
            <person name="Lipzen A."/>
            <person name="Chen C."/>
            <person name="Yanf M."/>
            <person name="Daum C."/>
            <person name="Ng V."/>
            <person name="Clum A."/>
            <person name="Steindorff A."/>
            <person name="Ohm R."/>
            <person name="Martin F."/>
            <person name="Silar P."/>
            <person name="Natvig D."/>
            <person name="Lalanne C."/>
            <person name="Gautier V."/>
            <person name="Ament-velasquez S.L."/>
            <person name="Kruys A."/>
            <person name="Hutchinson M.I."/>
            <person name="Powell A.J."/>
            <person name="Barry K."/>
            <person name="Miller A.N."/>
            <person name="Grigoriev I.V."/>
            <person name="Debuchy R."/>
            <person name="Gladieux P."/>
            <person name="Thoren M.H."/>
            <person name="Johannesson H."/>
        </authorList>
    </citation>
    <scope>NUCLEOTIDE SEQUENCE</scope>
    <source>
        <strain evidence="2">SMH3187-1</strain>
    </source>
</reference>
<keyword evidence="1" id="KW-0732">Signal</keyword>
<sequence length="209" mass="22095">MKLSLALSVLVGLAAAAEPGMRSFRKRSITVEPFSGKLTLRAAEIPADAPAGYSAAIHYINKRSLTDATNLQAVPADVKRRQDSAQAVRRLRRLEASAASDFFECATAKPAPTSNDCAVITKNVLASNTDLVVATNSCLVFTYNTCLGFFCSLCETLTTSTDFIGAQLDTVDALCVANGETGTIVGDTAPQYQVGYVRNGAGLPNYDVC</sequence>